<keyword evidence="1" id="KW-0489">Methyltransferase</keyword>
<accession>A0ABV5AMN8</accession>
<dbReference type="Proteomes" id="UP001580346">
    <property type="component" value="Unassembled WGS sequence"/>
</dbReference>
<dbReference type="Gene3D" id="3.40.50.150">
    <property type="entry name" value="Vaccinia Virus protein VP39"/>
    <property type="match status" value="1"/>
</dbReference>
<dbReference type="GO" id="GO:0032259">
    <property type="term" value="P:methylation"/>
    <property type="evidence" value="ECO:0007669"/>
    <property type="project" value="UniProtKB-KW"/>
</dbReference>
<name>A0ABV5AMN8_9BACL</name>
<dbReference type="InterPro" id="IPR007536">
    <property type="entry name" value="16SrRNA_methylTrfase_J"/>
</dbReference>
<comment type="caution">
    <text evidence="1">The sequence shown here is derived from an EMBL/GenBank/DDBJ whole genome shotgun (WGS) entry which is preliminary data.</text>
</comment>
<dbReference type="PANTHER" id="PTHR36112:SF1">
    <property type="entry name" value="RIBOSOMAL RNA SMALL SUBUNIT METHYLTRANSFERASE J"/>
    <property type="match status" value="1"/>
</dbReference>
<dbReference type="EC" id="2.1.1.-" evidence="1"/>
<keyword evidence="1" id="KW-0808">Transferase</keyword>
<reference evidence="1 2" key="1">
    <citation type="submission" date="2024-09" db="EMBL/GenBank/DDBJ databases">
        <title>Paenibacillus zeirhizospherea sp. nov., isolated from surface of the maize (Zea mays) roots in a horticulture field, Hungary.</title>
        <authorList>
            <person name="Marton D."/>
            <person name="Farkas M."/>
            <person name="Bedics A."/>
            <person name="Toth E."/>
            <person name="Tancsics A."/>
            <person name="Boka K."/>
            <person name="Maroti G."/>
            <person name="Kriszt B."/>
            <person name="Cserhati M."/>
        </authorList>
    </citation>
    <scope>NUCLEOTIDE SEQUENCE [LARGE SCALE GENOMIC DNA]</scope>
    <source>
        <strain evidence="1 2">KCTC 33519</strain>
    </source>
</reference>
<keyword evidence="2" id="KW-1185">Reference proteome</keyword>
<gene>
    <name evidence="1" type="ORF">ACE41H_01390</name>
</gene>
<organism evidence="1 2">
    <name type="scientific">Paenibacillus enshidis</name>
    <dbReference type="NCBI Taxonomy" id="1458439"/>
    <lineage>
        <taxon>Bacteria</taxon>
        <taxon>Bacillati</taxon>
        <taxon>Bacillota</taxon>
        <taxon>Bacilli</taxon>
        <taxon>Bacillales</taxon>
        <taxon>Paenibacillaceae</taxon>
        <taxon>Paenibacillus</taxon>
    </lineage>
</organism>
<dbReference type="Pfam" id="PF04445">
    <property type="entry name" value="SAM_MT"/>
    <property type="match status" value="1"/>
</dbReference>
<dbReference type="GO" id="GO:0008168">
    <property type="term" value="F:methyltransferase activity"/>
    <property type="evidence" value="ECO:0007669"/>
    <property type="project" value="UniProtKB-KW"/>
</dbReference>
<dbReference type="EMBL" id="JBHHMI010000001">
    <property type="protein sequence ID" value="MFB5265445.1"/>
    <property type="molecule type" value="Genomic_DNA"/>
</dbReference>
<dbReference type="PANTHER" id="PTHR36112">
    <property type="entry name" value="RIBOSOMAL RNA SMALL SUBUNIT METHYLTRANSFERASE J"/>
    <property type="match status" value="1"/>
</dbReference>
<protein>
    <submittedName>
        <fullName evidence="1">Class I SAM-dependent methyltransferase</fullName>
        <ecNumber evidence="1">2.1.1.-</ecNumber>
    </submittedName>
</protein>
<proteinExistence type="predicted"/>
<dbReference type="CDD" id="cd02440">
    <property type="entry name" value="AdoMet_MTases"/>
    <property type="match status" value="1"/>
</dbReference>
<evidence type="ECO:0000313" key="2">
    <source>
        <dbReference type="Proteomes" id="UP001580346"/>
    </source>
</evidence>
<dbReference type="RefSeq" id="WP_375352777.1">
    <property type="nucleotide sequence ID" value="NZ_JBHHMI010000001.1"/>
</dbReference>
<dbReference type="SUPFAM" id="SSF53335">
    <property type="entry name" value="S-adenosyl-L-methionine-dependent methyltransferases"/>
    <property type="match status" value="1"/>
</dbReference>
<evidence type="ECO:0000313" key="1">
    <source>
        <dbReference type="EMBL" id="MFB5265445.1"/>
    </source>
</evidence>
<sequence length="270" mass="29209">MSLQHLSNSFIITTGDSPGTATLERAARLSAATGAPYIPRGRLSVAMLAKRHGASDVLVLVQDGVRLIRPGQPTLDYHPSMGYIRARRVLKGEADPMLTAARLEAGDTVLDCTAGMGADSLVFSVASGPGGQVTAVESSRPVCALLMEGMKYYRSGFPEVDEALKRIHVTSANHLDVLRSLPDRSVDIVYFDPMFRDPVADSSAIGPLRTYANPAPLEAESIREACRVARKTVLMKEKRKSSEFSRLGFQVEQRGQTKTVYGVIQIDSTS</sequence>
<dbReference type="InterPro" id="IPR029063">
    <property type="entry name" value="SAM-dependent_MTases_sf"/>
</dbReference>